<dbReference type="EMBL" id="JBHMDO010000002">
    <property type="protein sequence ID" value="MFB9324405.1"/>
    <property type="molecule type" value="Genomic_DNA"/>
</dbReference>
<proteinExistence type="predicted"/>
<gene>
    <name evidence="1" type="primary">dndE</name>
    <name evidence="1" type="ORF">ACFFSY_00425</name>
</gene>
<evidence type="ECO:0000313" key="2">
    <source>
        <dbReference type="Proteomes" id="UP001589747"/>
    </source>
</evidence>
<dbReference type="RefSeq" id="WP_377488246.1">
    <property type="nucleotide sequence ID" value="NZ_JBHMDO010000002.1"/>
</dbReference>
<evidence type="ECO:0000313" key="1">
    <source>
        <dbReference type="EMBL" id="MFB9324405.1"/>
    </source>
</evidence>
<protein>
    <submittedName>
        <fullName evidence="1">DNA sulfur modification protein DndE</fullName>
    </submittedName>
</protein>
<dbReference type="InterPro" id="IPR014969">
    <property type="entry name" value="DNA_S_DndE"/>
</dbReference>
<comment type="caution">
    <text evidence="1">The sequence shown here is derived from an EMBL/GenBank/DDBJ whole genome shotgun (WGS) entry which is preliminary data.</text>
</comment>
<dbReference type="Pfam" id="PF08870">
    <property type="entry name" value="DndE"/>
    <property type="match status" value="1"/>
</dbReference>
<keyword evidence="2" id="KW-1185">Reference proteome</keyword>
<dbReference type="Proteomes" id="UP001589747">
    <property type="component" value="Unassembled WGS sequence"/>
</dbReference>
<dbReference type="Gene3D" id="1.10.1220.160">
    <property type="entry name" value="DNA sulphur modification protein DndE"/>
    <property type="match status" value="1"/>
</dbReference>
<organism evidence="1 2">
    <name type="scientific">Paenibacillus aurantiacus</name>
    <dbReference type="NCBI Taxonomy" id="1936118"/>
    <lineage>
        <taxon>Bacteria</taxon>
        <taxon>Bacillati</taxon>
        <taxon>Bacillota</taxon>
        <taxon>Bacilli</taxon>
        <taxon>Bacillales</taxon>
        <taxon>Paenibacillaceae</taxon>
        <taxon>Paenibacillus</taxon>
    </lineage>
</organism>
<reference evidence="1 2" key="1">
    <citation type="submission" date="2024-09" db="EMBL/GenBank/DDBJ databases">
        <authorList>
            <person name="Sun Q."/>
            <person name="Mori K."/>
        </authorList>
    </citation>
    <scope>NUCLEOTIDE SEQUENCE [LARGE SCALE GENOMIC DNA]</scope>
    <source>
        <strain evidence="1 2">TISTR 2452</strain>
    </source>
</reference>
<dbReference type="NCBIfam" id="TIGR03184">
    <property type="entry name" value="DNA_S_dndE"/>
    <property type="match status" value="1"/>
</dbReference>
<dbReference type="InterPro" id="IPR038472">
    <property type="entry name" value="DndE_sf"/>
</dbReference>
<sequence length="127" mass="14730">MNFRLRTSKKTGDKLKELQDKIRLTPNILCRYAVILSLRNPEPVVNFVKDTSGLEFNRNTLTGTYDFVFKALIAQRLERQITDEEYFPDLFNAHLERGITMLENEYDYAGNQEKMIVNLLTKLPGVG</sequence>
<accession>A0ABV5KHP1</accession>
<name>A0ABV5KHP1_9BACL</name>